<sequence>MEPGRGDEPASADLLAAARAGDGAAFGRLVGPLRDELHAHCYRMLGSVHDADDAVQDTLDRAWRHLDRFEDRGSLRPWLYRIATNRALTLIERRGRRELPTDLSPRGAPAAEAAWLEPYPDRRLGWTAELAPEARAVVRESVELAFVAALQHLSARQRAALLLCEVLGHSARETADLLDTTVAAVNSALQRARRALAERLPDSSQLRTLRALGDAAVRDLARRYAAAWEAGDVDAIVALLTEDARYSMPPLRAWYEGRGGVRGFLLDGPLRERWRFLPTRANGQVAFGTYRWEERRARYVPAGLDLLVLRGDRIAEVVSFLDADFPAHGLPLELPATGRGDSDDFRGSGGLLS</sequence>
<evidence type="ECO:0000259" key="8">
    <source>
        <dbReference type="Pfam" id="PF12680"/>
    </source>
</evidence>
<protein>
    <submittedName>
        <fullName evidence="9">Sigma-70 family RNA polymerase sigma factor</fullName>
    </submittedName>
</protein>
<dbReference type="Pfam" id="PF12680">
    <property type="entry name" value="SnoaL_2"/>
    <property type="match status" value="1"/>
</dbReference>
<dbReference type="SUPFAM" id="SSF88946">
    <property type="entry name" value="Sigma2 domain of RNA polymerase sigma factors"/>
    <property type="match status" value="1"/>
</dbReference>
<dbReference type="Proteomes" id="UP000265719">
    <property type="component" value="Chromosome"/>
</dbReference>
<comment type="subunit">
    <text evidence="2">Interacts transiently with the RNA polymerase catalytic core formed by RpoA, RpoB, RpoC and RpoZ (2 alpha, 1 beta, 1 beta' and 1 omega subunit) to form the RNA polymerase holoenzyme that can initiate transcription.</text>
</comment>
<dbReference type="PANTHER" id="PTHR43133:SF65">
    <property type="entry name" value="ECF RNA POLYMERASE SIGMA FACTOR SIGG"/>
    <property type="match status" value="1"/>
</dbReference>
<keyword evidence="4" id="KW-0731">Sigma factor</keyword>
<dbReference type="Gene3D" id="1.10.10.10">
    <property type="entry name" value="Winged helix-like DNA-binding domain superfamily/Winged helix DNA-binding domain"/>
    <property type="match status" value="1"/>
</dbReference>
<dbReference type="InterPro" id="IPR013249">
    <property type="entry name" value="RNA_pol_sigma70_r4_t2"/>
</dbReference>
<dbReference type="InterPro" id="IPR014284">
    <property type="entry name" value="RNA_pol_sigma-70_dom"/>
</dbReference>
<dbReference type="GO" id="GO:0016987">
    <property type="term" value="F:sigma factor activity"/>
    <property type="evidence" value="ECO:0007669"/>
    <property type="project" value="UniProtKB-KW"/>
</dbReference>
<name>A0AA97M5G2_9ACTN</name>
<gene>
    <name evidence="9" type="ORF">NI17_008545</name>
</gene>
<dbReference type="KEGG" id="thao:NI17_008545"/>
<dbReference type="GO" id="GO:0003677">
    <property type="term" value="F:DNA binding"/>
    <property type="evidence" value="ECO:0007669"/>
    <property type="project" value="InterPro"/>
</dbReference>
<dbReference type="RefSeq" id="WP_068691841.1">
    <property type="nucleotide sequence ID" value="NZ_CP063196.1"/>
</dbReference>
<evidence type="ECO:0000256" key="5">
    <source>
        <dbReference type="ARBA" id="ARBA00023163"/>
    </source>
</evidence>
<keyword evidence="10" id="KW-1185">Reference proteome</keyword>
<dbReference type="InterPro" id="IPR007627">
    <property type="entry name" value="RNA_pol_sigma70_r2"/>
</dbReference>
<dbReference type="InterPro" id="IPR013325">
    <property type="entry name" value="RNA_pol_sigma_r2"/>
</dbReference>
<keyword evidence="3" id="KW-0805">Transcription regulation</keyword>
<evidence type="ECO:0000256" key="1">
    <source>
        <dbReference type="ARBA" id="ARBA00010641"/>
    </source>
</evidence>
<dbReference type="InterPro" id="IPR032710">
    <property type="entry name" value="NTF2-like_dom_sf"/>
</dbReference>
<evidence type="ECO:0000313" key="9">
    <source>
        <dbReference type="EMBL" id="UOE21173.1"/>
    </source>
</evidence>
<feature type="domain" description="SnoaL-like" evidence="8">
    <location>
        <begin position="221"/>
        <end position="317"/>
    </location>
</feature>
<evidence type="ECO:0000256" key="2">
    <source>
        <dbReference type="ARBA" id="ARBA00011344"/>
    </source>
</evidence>
<reference evidence="9" key="1">
    <citation type="submission" date="2020-10" db="EMBL/GenBank/DDBJ databases">
        <title>De novo genome project of the cellulose decomposer Thermobifida halotolerans type strain.</title>
        <authorList>
            <person name="Nagy I."/>
            <person name="Horvath B."/>
            <person name="Kukolya J."/>
            <person name="Nagy I."/>
            <person name="Orsini M."/>
        </authorList>
    </citation>
    <scope>NUCLEOTIDE SEQUENCE</scope>
    <source>
        <strain evidence="9">DSM 44931</strain>
    </source>
</reference>
<feature type="domain" description="RNA polymerase sigma-70 region 2" evidence="6">
    <location>
        <begin position="30"/>
        <end position="97"/>
    </location>
</feature>
<dbReference type="InterPro" id="IPR037401">
    <property type="entry name" value="SnoaL-like"/>
</dbReference>
<dbReference type="NCBIfam" id="TIGR02960">
    <property type="entry name" value="SigX5"/>
    <property type="match status" value="1"/>
</dbReference>
<proteinExistence type="inferred from homology"/>
<evidence type="ECO:0000256" key="3">
    <source>
        <dbReference type="ARBA" id="ARBA00023015"/>
    </source>
</evidence>
<evidence type="ECO:0000259" key="6">
    <source>
        <dbReference type="Pfam" id="PF04542"/>
    </source>
</evidence>
<keyword evidence="5" id="KW-0804">Transcription</keyword>
<comment type="similarity">
    <text evidence="1">Belongs to the sigma-70 factor family. ECF subfamily.</text>
</comment>
<dbReference type="InterPro" id="IPR036388">
    <property type="entry name" value="WH-like_DNA-bd_sf"/>
</dbReference>
<dbReference type="Gene3D" id="1.10.1740.10">
    <property type="match status" value="1"/>
</dbReference>
<dbReference type="SUPFAM" id="SSF88659">
    <property type="entry name" value="Sigma3 and sigma4 domains of RNA polymerase sigma factors"/>
    <property type="match status" value="1"/>
</dbReference>
<accession>A0AA97M5G2</accession>
<dbReference type="NCBIfam" id="TIGR02937">
    <property type="entry name" value="sigma70-ECF"/>
    <property type="match status" value="1"/>
</dbReference>
<feature type="domain" description="RNA polymerase sigma factor 70 region 4 type 2" evidence="7">
    <location>
        <begin position="145"/>
        <end position="196"/>
    </location>
</feature>
<dbReference type="Pfam" id="PF04542">
    <property type="entry name" value="Sigma70_r2"/>
    <property type="match status" value="1"/>
</dbReference>
<dbReference type="Gene3D" id="3.10.450.50">
    <property type="match status" value="1"/>
</dbReference>
<dbReference type="GO" id="GO:0006352">
    <property type="term" value="P:DNA-templated transcription initiation"/>
    <property type="evidence" value="ECO:0007669"/>
    <property type="project" value="InterPro"/>
</dbReference>
<evidence type="ECO:0000313" key="10">
    <source>
        <dbReference type="Proteomes" id="UP000265719"/>
    </source>
</evidence>
<dbReference type="InterPro" id="IPR013324">
    <property type="entry name" value="RNA_pol_sigma_r3/r4-like"/>
</dbReference>
<dbReference type="EMBL" id="CP063196">
    <property type="protein sequence ID" value="UOE21173.1"/>
    <property type="molecule type" value="Genomic_DNA"/>
</dbReference>
<dbReference type="SUPFAM" id="SSF54427">
    <property type="entry name" value="NTF2-like"/>
    <property type="match status" value="1"/>
</dbReference>
<dbReference type="InterPro" id="IPR014305">
    <property type="entry name" value="RNA_pol_sigma-G_actinobac"/>
</dbReference>
<dbReference type="AlphaFoldDB" id="A0AA97M5G2"/>
<organism evidence="9 10">
    <name type="scientific">Thermobifida halotolerans</name>
    <dbReference type="NCBI Taxonomy" id="483545"/>
    <lineage>
        <taxon>Bacteria</taxon>
        <taxon>Bacillati</taxon>
        <taxon>Actinomycetota</taxon>
        <taxon>Actinomycetes</taxon>
        <taxon>Streptosporangiales</taxon>
        <taxon>Nocardiopsidaceae</taxon>
        <taxon>Thermobifida</taxon>
    </lineage>
</organism>
<evidence type="ECO:0000256" key="4">
    <source>
        <dbReference type="ARBA" id="ARBA00023082"/>
    </source>
</evidence>
<dbReference type="InterPro" id="IPR039425">
    <property type="entry name" value="RNA_pol_sigma-70-like"/>
</dbReference>
<dbReference type="NCBIfam" id="NF006089">
    <property type="entry name" value="PRK08241.1"/>
    <property type="match status" value="1"/>
</dbReference>
<evidence type="ECO:0000259" key="7">
    <source>
        <dbReference type="Pfam" id="PF08281"/>
    </source>
</evidence>
<dbReference type="PANTHER" id="PTHR43133">
    <property type="entry name" value="RNA POLYMERASE ECF-TYPE SIGMA FACTO"/>
    <property type="match status" value="1"/>
</dbReference>
<dbReference type="Pfam" id="PF08281">
    <property type="entry name" value="Sigma70_r4_2"/>
    <property type="match status" value="1"/>
</dbReference>